<dbReference type="AlphaFoldDB" id="A0A2K9EIF6"/>
<organism evidence="1 2">
    <name type="scientific">Paracoccus tegillarcae</name>
    <dbReference type="NCBI Taxonomy" id="1529068"/>
    <lineage>
        <taxon>Bacteria</taxon>
        <taxon>Pseudomonadati</taxon>
        <taxon>Pseudomonadota</taxon>
        <taxon>Alphaproteobacteria</taxon>
        <taxon>Rhodobacterales</taxon>
        <taxon>Paracoccaceae</taxon>
        <taxon>Paracoccus</taxon>
    </lineage>
</organism>
<dbReference type="KEGG" id="paro:CUV01_06845"/>
<dbReference type="EMBL" id="CP025408">
    <property type="protein sequence ID" value="AUH33147.1"/>
    <property type="molecule type" value="Genomic_DNA"/>
</dbReference>
<evidence type="ECO:0000313" key="1">
    <source>
        <dbReference type="EMBL" id="AUH33147.1"/>
    </source>
</evidence>
<protein>
    <submittedName>
        <fullName evidence="1">Uncharacterized protein</fullName>
    </submittedName>
</protein>
<name>A0A2K9EIF6_9RHOB</name>
<proteinExistence type="predicted"/>
<dbReference type="OrthoDB" id="509598at2"/>
<reference evidence="1 2" key="1">
    <citation type="submission" date="2017-12" db="EMBL/GenBank/DDBJ databases">
        <authorList>
            <person name="Hurst M.R.H."/>
        </authorList>
    </citation>
    <scope>NUCLEOTIDE SEQUENCE [LARGE SCALE GENOMIC DNA]</scope>
    <source>
        <strain evidence="1 2">BM15</strain>
    </source>
</reference>
<dbReference type="Proteomes" id="UP000233742">
    <property type="component" value="Chromosome"/>
</dbReference>
<sequence length="206" mass="23542">MNPKDISVAEYLKFFGNRPGGIVLRWQFAGDHGERLSILEEALDRCYSRLVDTRGLNEDRSEDELSMQIANMLSASGISARHDRHINGHCDIVVDAEDGFMWLGEAKIHSDYNWLADGFLQLSTRYGTAMDGRDHGELIIYHRTGNSLNVLTTWRDRLFANHPDAKLSFDIAQPKLFFRTFHKCPNSGCDFHVRHTIIPLMHAPEK</sequence>
<gene>
    <name evidence="1" type="ORF">CUV01_06845</name>
</gene>
<keyword evidence="2" id="KW-1185">Reference proteome</keyword>
<dbReference type="RefSeq" id="WP_101459817.1">
    <property type="nucleotide sequence ID" value="NZ_CP025408.1"/>
</dbReference>
<accession>A0A2K9EIF6</accession>
<evidence type="ECO:0000313" key="2">
    <source>
        <dbReference type="Proteomes" id="UP000233742"/>
    </source>
</evidence>